<dbReference type="AlphaFoldDB" id="A0AAV3YQL9"/>
<name>A0AAV3YQL9_9GAST</name>
<accession>A0AAV3YQL9</accession>
<sequence>MEGQEKSECTELSDLCAHGGTGSVGVYGTITLMCSWRIRKCRSVRNHNIDVLMEDQEVSECMEPSHLCTHGDSPGSIRVYGTITLILTRRTWASSHTIAKISHLLGVTVGEKVPESSTSERVVLQAVIKLAVLHEGENQSDVYVSAQEVESRATVVIRKNLTGY</sequence>
<evidence type="ECO:0000313" key="2">
    <source>
        <dbReference type="Proteomes" id="UP000735302"/>
    </source>
</evidence>
<dbReference type="EMBL" id="BLXT01001319">
    <property type="protein sequence ID" value="GFN84547.1"/>
    <property type="molecule type" value="Genomic_DNA"/>
</dbReference>
<protein>
    <submittedName>
        <fullName evidence="1">Uncharacterized protein</fullName>
    </submittedName>
</protein>
<gene>
    <name evidence="1" type="ORF">PoB_001105300</name>
</gene>
<proteinExistence type="predicted"/>
<evidence type="ECO:0000313" key="1">
    <source>
        <dbReference type="EMBL" id="GFN84547.1"/>
    </source>
</evidence>
<organism evidence="1 2">
    <name type="scientific">Plakobranchus ocellatus</name>
    <dbReference type="NCBI Taxonomy" id="259542"/>
    <lineage>
        <taxon>Eukaryota</taxon>
        <taxon>Metazoa</taxon>
        <taxon>Spiralia</taxon>
        <taxon>Lophotrochozoa</taxon>
        <taxon>Mollusca</taxon>
        <taxon>Gastropoda</taxon>
        <taxon>Heterobranchia</taxon>
        <taxon>Euthyneura</taxon>
        <taxon>Panpulmonata</taxon>
        <taxon>Sacoglossa</taxon>
        <taxon>Placobranchoidea</taxon>
        <taxon>Plakobranchidae</taxon>
        <taxon>Plakobranchus</taxon>
    </lineage>
</organism>
<keyword evidence="2" id="KW-1185">Reference proteome</keyword>
<comment type="caution">
    <text evidence="1">The sequence shown here is derived from an EMBL/GenBank/DDBJ whole genome shotgun (WGS) entry which is preliminary data.</text>
</comment>
<dbReference type="Proteomes" id="UP000735302">
    <property type="component" value="Unassembled WGS sequence"/>
</dbReference>
<reference evidence="1 2" key="1">
    <citation type="journal article" date="2021" name="Elife">
        <title>Chloroplast acquisition without the gene transfer in kleptoplastic sea slugs, Plakobranchus ocellatus.</title>
        <authorList>
            <person name="Maeda T."/>
            <person name="Takahashi S."/>
            <person name="Yoshida T."/>
            <person name="Shimamura S."/>
            <person name="Takaki Y."/>
            <person name="Nagai Y."/>
            <person name="Toyoda A."/>
            <person name="Suzuki Y."/>
            <person name="Arimoto A."/>
            <person name="Ishii H."/>
            <person name="Satoh N."/>
            <person name="Nishiyama T."/>
            <person name="Hasebe M."/>
            <person name="Maruyama T."/>
            <person name="Minagawa J."/>
            <person name="Obokata J."/>
            <person name="Shigenobu S."/>
        </authorList>
    </citation>
    <scope>NUCLEOTIDE SEQUENCE [LARGE SCALE GENOMIC DNA]</scope>
</reference>